<dbReference type="EMBL" id="JAAOMP010000076">
    <property type="protein sequence ID" value="MBU2759925.1"/>
    <property type="molecule type" value="Genomic_DNA"/>
</dbReference>
<evidence type="ECO:0000259" key="1">
    <source>
        <dbReference type="Pfam" id="PF13700"/>
    </source>
</evidence>
<name>A0ABS5ZXK5_9PROT</name>
<reference evidence="2 3" key="1">
    <citation type="journal article" date="2021" name="ISME J.">
        <title>Genomic evolution of the class Acidithiobacillia: deep-branching Proteobacteria living in extreme acidic conditions.</title>
        <authorList>
            <person name="Moya-Beltran A."/>
            <person name="Beard S."/>
            <person name="Rojas-Villalobos C."/>
            <person name="Issotta F."/>
            <person name="Gallardo Y."/>
            <person name="Ulloa R."/>
            <person name="Giaveno A."/>
            <person name="Degli Esposti M."/>
            <person name="Johnson D.B."/>
            <person name="Quatrini R."/>
        </authorList>
    </citation>
    <scope>NUCLEOTIDE SEQUENCE [LARGE SCALE GENOMIC DNA]</scope>
    <source>
        <strain evidence="2 3">RW2</strain>
    </source>
</reference>
<organism evidence="2 3">
    <name type="scientific">Acidithiobacillus sulfurivorans</name>
    <dbReference type="NCBI Taxonomy" id="1958756"/>
    <lineage>
        <taxon>Bacteria</taxon>
        <taxon>Pseudomonadati</taxon>
        <taxon>Pseudomonadota</taxon>
        <taxon>Acidithiobacillia</taxon>
        <taxon>Acidithiobacillales</taxon>
        <taxon>Acidithiobacillaceae</taxon>
        <taxon>Acidithiobacillus</taxon>
    </lineage>
</organism>
<proteinExistence type="predicted"/>
<comment type="caution">
    <text evidence="2">The sequence shown here is derived from an EMBL/GenBank/DDBJ whole genome shotgun (WGS) entry which is preliminary data.</text>
</comment>
<sequence length="156" mass="17912">MPRRSILSAAECNSLLEIPATQDDLIRRYAFDERDLSVIRQHRRPENRLGFAVHLCYMRFPGVILGAEEMPFTPLLRLVANQINVPMEAWESYAQRAETRREHLLELQAAFGFTTFTTTHHYRSAIENLDDLAWQTDKGIVLGGVSPNPRKFCLPS</sequence>
<evidence type="ECO:0000313" key="3">
    <source>
        <dbReference type="Proteomes" id="UP000755654"/>
    </source>
</evidence>
<protein>
    <submittedName>
        <fullName evidence="2">DUF4158 domain-containing protein</fullName>
    </submittedName>
</protein>
<dbReference type="Pfam" id="PF13700">
    <property type="entry name" value="DUF4158"/>
    <property type="match status" value="1"/>
</dbReference>
<dbReference type="InterPro" id="IPR025296">
    <property type="entry name" value="DUF4158"/>
</dbReference>
<gene>
    <name evidence="2" type="ORF">HAP95_07125</name>
</gene>
<dbReference type="Proteomes" id="UP000755654">
    <property type="component" value="Unassembled WGS sequence"/>
</dbReference>
<keyword evidence="3" id="KW-1185">Reference proteome</keyword>
<accession>A0ABS5ZXK5</accession>
<evidence type="ECO:0000313" key="2">
    <source>
        <dbReference type="EMBL" id="MBU2759925.1"/>
    </source>
</evidence>
<feature type="domain" description="DUF4158" evidence="1">
    <location>
        <begin position="6"/>
        <end position="142"/>
    </location>
</feature>